<evidence type="ECO:0000256" key="3">
    <source>
        <dbReference type="ARBA" id="ARBA00022452"/>
    </source>
</evidence>
<keyword evidence="7" id="KW-0406">Ion transport</keyword>
<evidence type="ECO:0000259" key="14">
    <source>
        <dbReference type="Pfam" id="PF00593"/>
    </source>
</evidence>
<evidence type="ECO:0000256" key="8">
    <source>
        <dbReference type="ARBA" id="ARBA00023077"/>
    </source>
</evidence>
<dbReference type="RefSeq" id="WP_109724614.1">
    <property type="nucleotide sequence ID" value="NZ_MSZV01000065.1"/>
</dbReference>
<feature type="domain" description="TonB-dependent receptor-like beta-barrel" evidence="14">
    <location>
        <begin position="349"/>
        <end position="661"/>
    </location>
</feature>
<comment type="similarity">
    <text evidence="11 12">Belongs to the TonB-dependent receptor family.</text>
</comment>
<evidence type="ECO:0000256" key="7">
    <source>
        <dbReference type="ARBA" id="ARBA00023065"/>
    </source>
</evidence>
<dbReference type="EMBL" id="QGHC01000015">
    <property type="protein sequence ID" value="PWK82720.1"/>
    <property type="molecule type" value="Genomic_DNA"/>
</dbReference>
<keyword evidence="9 11" id="KW-0472">Membrane</keyword>
<evidence type="ECO:0000256" key="6">
    <source>
        <dbReference type="ARBA" id="ARBA00023004"/>
    </source>
</evidence>
<evidence type="ECO:0000256" key="12">
    <source>
        <dbReference type="RuleBase" id="RU003357"/>
    </source>
</evidence>
<keyword evidence="6" id="KW-0408">Iron</keyword>
<evidence type="ECO:0000259" key="15">
    <source>
        <dbReference type="Pfam" id="PF07715"/>
    </source>
</evidence>
<keyword evidence="4" id="KW-0410">Iron transport</keyword>
<evidence type="ECO:0000256" key="4">
    <source>
        <dbReference type="ARBA" id="ARBA00022496"/>
    </source>
</evidence>
<dbReference type="Pfam" id="PF07715">
    <property type="entry name" value="Plug"/>
    <property type="match status" value="1"/>
</dbReference>
<feature type="signal peptide" evidence="13">
    <location>
        <begin position="1"/>
        <end position="36"/>
    </location>
</feature>
<evidence type="ECO:0000313" key="16">
    <source>
        <dbReference type="EMBL" id="PWK82720.1"/>
    </source>
</evidence>
<feature type="domain" description="TonB-dependent receptor plug" evidence="15">
    <location>
        <begin position="64"/>
        <end position="178"/>
    </location>
</feature>
<evidence type="ECO:0000256" key="9">
    <source>
        <dbReference type="ARBA" id="ARBA00023136"/>
    </source>
</evidence>
<dbReference type="OrthoDB" id="5987490at2"/>
<evidence type="ECO:0000313" key="17">
    <source>
        <dbReference type="Proteomes" id="UP000245812"/>
    </source>
</evidence>
<dbReference type="InterPro" id="IPR000531">
    <property type="entry name" value="Beta-barrel_TonB"/>
</dbReference>
<evidence type="ECO:0000256" key="10">
    <source>
        <dbReference type="ARBA" id="ARBA00023237"/>
    </source>
</evidence>
<dbReference type="PANTHER" id="PTHR32552">
    <property type="entry name" value="FERRICHROME IRON RECEPTOR-RELATED"/>
    <property type="match status" value="1"/>
</dbReference>
<dbReference type="InterPro" id="IPR039426">
    <property type="entry name" value="TonB-dep_rcpt-like"/>
</dbReference>
<keyword evidence="5 11" id="KW-0812">Transmembrane</keyword>
<comment type="subcellular location">
    <subcellularLocation>
        <location evidence="1 11">Cell outer membrane</location>
        <topology evidence="1 11">Multi-pass membrane protein</topology>
    </subcellularLocation>
</comment>
<sequence>MSQSFFPSHRHRAHARRALALALSAAIMGAAGNASAQERQDGTKPAAVTLDTVKVTAEKSDRSLKDTPTSTVVLDGATLDERGLDDSSEALQHIPNVTSTAGGNFAPAVRGVDGTGSAQGADAFFAGSRARLNVQIDGRPASYNEVVFGDSSLWDVEQIEMLRGPQSTLQGRNAIAGTLAIKTRDPSWTPEAGVRLVAGNQAHGQAAFYLSGPLVDGQLAFRLAGDDQMRSSFVNFQPFPGASDPGHYAMRTLRGKLLYAPRALDGFQTLLTLQHADARGPQVVTERRPFGDHQALSPQMPVFEPRSDSAIADTKWQLDERLRFENLLSATDLEVHRYATPGAGIARIDTREYMLEPRLRLERGDGWLSGVAGVHLYRTNQREFIDFPVDERFRDRVDTGALFGEGVVALRDNLDLTVGARYERERHRRHGGDGAVVAIGVDETDKVFLPKLGLAWRPDAQWTLGVFAARGYNGGGGGITYEVPIVNYSYRPEYVRNYEGYFRAELAGGRLEWTGNVFYGDYRNMQLPFDLNPDPNVWSVVVRNADRARNYGAETGLRWLARPGLELYGSLGLLKTEVTRYPGSGIEGHEFARAPSATADLGASWRGAGGFEANLDARYSDAYWSDIENQPRGRTDPYWLVNAKAGYRLGEVYAFVYADNLFDRDVPILIEPGATRAQDGAVMAQPRSYGVGIQWDFL</sequence>
<dbReference type="Pfam" id="PF00593">
    <property type="entry name" value="TonB_dep_Rec_b-barrel"/>
    <property type="match status" value="1"/>
</dbReference>
<dbReference type="PANTHER" id="PTHR32552:SF81">
    <property type="entry name" value="TONB-DEPENDENT OUTER MEMBRANE RECEPTOR"/>
    <property type="match status" value="1"/>
</dbReference>
<dbReference type="AlphaFoldDB" id="A0A316HWR2"/>
<dbReference type="GO" id="GO:0009279">
    <property type="term" value="C:cell outer membrane"/>
    <property type="evidence" value="ECO:0007669"/>
    <property type="project" value="UniProtKB-SubCell"/>
</dbReference>
<dbReference type="Proteomes" id="UP000245812">
    <property type="component" value="Unassembled WGS sequence"/>
</dbReference>
<keyword evidence="10 11" id="KW-0998">Cell outer membrane</keyword>
<evidence type="ECO:0000256" key="1">
    <source>
        <dbReference type="ARBA" id="ARBA00004571"/>
    </source>
</evidence>
<organism evidence="16 17">
    <name type="scientific">Fulvimonas soli</name>
    <dbReference type="NCBI Taxonomy" id="155197"/>
    <lineage>
        <taxon>Bacteria</taxon>
        <taxon>Pseudomonadati</taxon>
        <taxon>Pseudomonadota</taxon>
        <taxon>Gammaproteobacteria</taxon>
        <taxon>Lysobacterales</taxon>
        <taxon>Rhodanobacteraceae</taxon>
        <taxon>Fulvimonas</taxon>
    </lineage>
</organism>
<keyword evidence="17" id="KW-1185">Reference proteome</keyword>
<keyword evidence="8 12" id="KW-0798">TonB box</keyword>
<name>A0A316HWR2_9GAMM</name>
<dbReference type="InterPro" id="IPR012910">
    <property type="entry name" value="Plug_dom"/>
</dbReference>
<evidence type="ECO:0000256" key="11">
    <source>
        <dbReference type="PROSITE-ProRule" id="PRU01360"/>
    </source>
</evidence>
<gene>
    <name evidence="16" type="ORF">C7456_11517</name>
</gene>
<evidence type="ECO:0000256" key="5">
    <source>
        <dbReference type="ARBA" id="ARBA00022692"/>
    </source>
</evidence>
<dbReference type="InterPro" id="IPR036942">
    <property type="entry name" value="Beta-barrel_TonB_sf"/>
</dbReference>
<feature type="chain" id="PRO_5016299456" evidence="13">
    <location>
        <begin position="37"/>
        <end position="698"/>
    </location>
</feature>
<evidence type="ECO:0000256" key="13">
    <source>
        <dbReference type="SAM" id="SignalP"/>
    </source>
</evidence>
<proteinExistence type="inferred from homology"/>
<dbReference type="PROSITE" id="PS52016">
    <property type="entry name" value="TONB_DEPENDENT_REC_3"/>
    <property type="match status" value="1"/>
</dbReference>
<evidence type="ECO:0000256" key="2">
    <source>
        <dbReference type="ARBA" id="ARBA00022448"/>
    </source>
</evidence>
<dbReference type="SUPFAM" id="SSF56935">
    <property type="entry name" value="Porins"/>
    <property type="match status" value="1"/>
</dbReference>
<keyword evidence="2 11" id="KW-0813">Transport</keyword>
<keyword evidence="3 11" id="KW-1134">Transmembrane beta strand</keyword>
<comment type="caution">
    <text evidence="16">The sequence shown here is derived from an EMBL/GenBank/DDBJ whole genome shotgun (WGS) entry which is preliminary data.</text>
</comment>
<keyword evidence="16" id="KW-0675">Receptor</keyword>
<reference evidence="16 17" key="1">
    <citation type="submission" date="2018-05" db="EMBL/GenBank/DDBJ databases">
        <title>Genomic Encyclopedia of Type Strains, Phase IV (KMG-IV): sequencing the most valuable type-strain genomes for metagenomic binning, comparative biology and taxonomic classification.</title>
        <authorList>
            <person name="Goeker M."/>
        </authorList>
    </citation>
    <scope>NUCLEOTIDE SEQUENCE [LARGE SCALE GENOMIC DNA]</scope>
    <source>
        <strain evidence="16 17">DSM 14263</strain>
    </source>
</reference>
<dbReference type="Gene3D" id="2.40.170.20">
    <property type="entry name" value="TonB-dependent receptor, beta-barrel domain"/>
    <property type="match status" value="1"/>
</dbReference>
<keyword evidence="13" id="KW-0732">Signal</keyword>
<dbReference type="GO" id="GO:0006826">
    <property type="term" value="P:iron ion transport"/>
    <property type="evidence" value="ECO:0007669"/>
    <property type="project" value="UniProtKB-KW"/>
</dbReference>
<protein>
    <submittedName>
        <fullName evidence="16">Outer membrane receptor protein involved in Fe transport</fullName>
    </submittedName>
</protein>
<accession>A0A316HWR2</accession>